<organism evidence="1 2">
    <name type="scientific">Cloacibacillus evryensis</name>
    <dbReference type="NCBI Taxonomy" id="508460"/>
    <lineage>
        <taxon>Bacteria</taxon>
        <taxon>Thermotogati</taxon>
        <taxon>Synergistota</taxon>
        <taxon>Synergistia</taxon>
        <taxon>Synergistales</taxon>
        <taxon>Synergistaceae</taxon>
        <taxon>Cloacibacillus</taxon>
    </lineage>
</organism>
<evidence type="ECO:0000313" key="1">
    <source>
        <dbReference type="EMBL" id="MCQ4813549.1"/>
    </source>
</evidence>
<protein>
    <submittedName>
        <fullName evidence="1">Uncharacterized protein</fullName>
    </submittedName>
</protein>
<evidence type="ECO:0000313" key="2">
    <source>
        <dbReference type="Proteomes" id="UP001205919"/>
    </source>
</evidence>
<reference evidence="1 2" key="1">
    <citation type="submission" date="2022-06" db="EMBL/GenBank/DDBJ databases">
        <title>Isolation of gut microbiota from human fecal samples.</title>
        <authorList>
            <person name="Pamer E.G."/>
            <person name="Barat B."/>
            <person name="Waligurski E."/>
            <person name="Medina S."/>
            <person name="Paddock L."/>
            <person name="Mostad J."/>
        </authorList>
    </citation>
    <scope>NUCLEOTIDE SEQUENCE [LARGE SCALE GENOMIC DNA]</scope>
    <source>
        <strain evidence="1 2">DFI.9.90</strain>
    </source>
</reference>
<sequence length="89" mass="9871">MEMQERFTEITGDGVFCLICKQDSYALDVCAVMRLLARTYPEELAQVCARPYGETTEEWVGMMAEGRCPGIEAGYVPASRSAPEGAERK</sequence>
<keyword evidence="2" id="KW-1185">Reference proteome</keyword>
<dbReference type="AlphaFoldDB" id="A0AAW5K1C0"/>
<accession>A0AAW5K1C0</accession>
<dbReference type="RefSeq" id="WP_256181576.1">
    <property type="nucleotide sequence ID" value="NZ_JANFYT010000006.1"/>
</dbReference>
<comment type="caution">
    <text evidence="1">The sequence shown here is derived from an EMBL/GenBank/DDBJ whole genome shotgun (WGS) entry which is preliminary data.</text>
</comment>
<dbReference type="Proteomes" id="UP001205919">
    <property type="component" value="Unassembled WGS sequence"/>
</dbReference>
<name>A0AAW5K1C0_9BACT</name>
<gene>
    <name evidence="1" type="ORF">NE630_03805</name>
</gene>
<dbReference type="EMBL" id="JANFYT010000006">
    <property type="protein sequence ID" value="MCQ4813549.1"/>
    <property type="molecule type" value="Genomic_DNA"/>
</dbReference>
<proteinExistence type="predicted"/>